<name>A0AAW8PWW5_VIBPH</name>
<dbReference type="AlphaFoldDB" id="A0AAW8PWW5"/>
<keyword evidence="2" id="KW-0378">Hydrolase</keyword>
<keyword evidence="2" id="KW-0540">Nuclease</keyword>
<proteinExistence type="predicted"/>
<protein>
    <submittedName>
        <fullName evidence="2">MvaI/BcnI family restriction endonuclease</fullName>
    </submittedName>
</protein>
<evidence type="ECO:0000313" key="2">
    <source>
        <dbReference type="EMBL" id="MDS1820722.1"/>
    </source>
</evidence>
<accession>A0AAW8PWW5</accession>
<evidence type="ECO:0000313" key="3">
    <source>
        <dbReference type="Proteomes" id="UP001253193"/>
    </source>
</evidence>
<reference evidence="2" key="1">
    <citation type="submission" date="2023-06" db="EMBL/GenBank/DDBJ databases">
        <title>Genomic Diversity of Vibrio spp. and Metagenomic Analysis of Pathogens in Florida Gulf Coastal Waters Following Hurricane Ian.</title>
        <authorList>
            <person name="Brumfield K.D."/>
        </authorList>
    </citation>
    <scope>NUCLEOTIDE SEQUENCE</scope>
    <source>
        <strain evidence="2">WBS2B-138</strain>
    </source>
</reference>
<organism evidence="2 3">
    <name type="scientific">Vibrio parahaemolyticus</name>
    <dbReference type="NCBI Taxonomy" id="670"/>
    <lineage>
        <taxon>Bacteria</taxon>
        <taxon>Pseudomonadati</taxon>
        <taxon>Pseudomonadota</taxon>
        <taxon>Gammaproteobacteria</taxon>
        <taxon>Vibrionales</taxon>
        <taxon>Vibrionaceae</taxon>
        <taxon>Vibrio</taxon>
    </lineage>
</organism>
<comment type="caution">
    <text evidence="2">The sequence shown here is derived from an EMBL/GenBank/DDBJ whole genome shotgun (WGS) entry which is preliminary data.</text>
</comment>
<sequence length="204" mass="23261">MRRVTPVSKRMAQVRPPKIFKTPSASRVTLFSLSPKNPSVSSVEVLRRYAIPNEDGEKKLFLTLHANKMSTYKGLRKFTLRMDRFKEKLFIDVFDLEGNRLSEDEFFFKFDDIFDAAMSINDVKIARGTRERVDGQLKSLYSQPEAHKLKSLGAILNLIEDGTIGIDVRVSPKFNKSGETSYHDHGVAFRVNHSKLDNMFGKAS</sequence>
<dbReference type="GO" id="GO:0004519">
    <property type="term" value="F:endonuclease activity"/>
    <property type="evidence" value="ECO:0007669"/>
    <property type="project" value="UniProtKB-KW"/>
</dbReference>
<gene>
    <name evidence="2" type="ORF">QX249_08630</name>
</gene>
<dbReference type="RefSeq" id="WP_311019494.1">
    <property type="nucleotide sequence ID" value="NZ_JAUHGG010000003.1"/>
</dbReference>
<keyword evidence="2" id="KW-0255">Endonuclease</keyword>
<dbReference type="EMBL" id="JAUHGG010000003">
    <property type="protein sequence ID" value="MDS1820722.1"/>
    <property type="molecule type" value="Genomic_DNA"/>
</dbReference>
<dbReference type="Gene3D" id="3.30.70.3570">
    <property type="entry name" value="MvaI/BcnI restriction endonuclease, recognition domain"/>
    <property type="match status" value="2"/>
</dbReference>
<feature type="domain" description="MvaI/BcnI restriction endonuclease" evidence="1">
    <location>
        <begin position="21"/>
        <end position="200"/>
    </location>
</feature>
<dbReference type="InterPro" id="IPR043005">
    <property type="entry name" value="MvaI_BcnI_rec"/>
</dbReference>
<dbReference type="Pfam" id="PF15515">
    <property type="entry name" value="MvaI_BcnI"/>
    <property type="match status" value="1"/>
</dbReference>
<dbReference type="Proteomes" id="UP001253193">
    <property type="component" value="Unassembled WGS sequence"/>
</dbReference>
<evidence type="ECO:0000259" key="1">
    <source>
        <dbReference type="Pfam" id="PF15515"/>
    </source>
</evidence>
<dbReference type="InterPro" id="IPR029127">
    <property type="entry name" value="MvaI_BcnI"/>
</dbReference>